<organism evidence="5 6">
    <name type="scientific">Hymenobacter setariae</name>
    <dbReference type="NCBI Taxonomy" id="2594794"/>
    <lineage>
        <taxon>Bacteria</taxon>
        <taxon>Pseudomonadati</taxon>
        <taxon>Bacteroidota</taxon>
        <taxon>Cytophagia</taxon>
        <taxon>Cytophagales</taxon>
        <taxon>Hymenobacteraceae</taxon>
        <taxon>Hymenobacter</taxon>
    </lineage>
</organism>
<dbReference type="EMBL" id="VMRJ01000001">
    <property type="protein sequence ID" value="TVT42675.1"/>
    <property type="molecule type" value="Genomic_DNA"/>
</dbReference>
<dbReference type="GO" id="GO:0016787">
    <property type="term" value="F:hydrolase activity"/>
    <property type="evidence" value="ECO:0007669"/>
    <property type="project" value="UniProtKB-KW"/>
</dbReference>
<evidence type="ECO:0000256" key="2">
    <source>
        <dbReference type="ARBA" id="ARBA00022801"/>
    </source>
</evidence>
<dbReference type="InterPro" id="IPR019819">
    <property type="entry name" value="Carboxylesterase_B_CS"/>
</dbReference>
<dbReference type="PANTHER" id="PTHR11559">
    <property type="entry name" value="CARBOXYLESTERASE"/>
    <property type="match status" value="1"/>
</dbReference>
<dbReference type="InterPro" id="IPR050309">
    <property type="entry name" value="Type-B_Carboxylest/Lipase"/>
</dbReference>
<feature type="domain" description="Carboxylesterase type B" evidence="4">
    <location>
        <begin position="3"/>
        <end position="481"/>
    </location>
</feature>
<dbReference type="InterPro" id="IPR019826">
    <property type="entry name" value="Carboxylesterase_B_AS"/>
</dbReference>
<reference evidence="5 6" key="1">
    <citation type="submission" date="2019-07" db="EMBL/GenBank/DDBJ databases">
        <title>Hymenobacter sp. straun FUR1 Genome sequencing and assembly.</title>
        <authorList>
            <person name="Chhetri G."/>
        </authorList>
    </citation>
    <scope>NUCLEOTIDE SEQUENCE [LARGE SCALE GENOMIC DNA]</scope>
    <source>
        <strain evidence="5 6">Fur1</strain>
    </source>
</reference>
<dbReference type="EC" id="3.1.1.-" evidence="3"/>
<dbReference type="AlphaFoldDB" id="A0A558C1L1"/>
<dbReference type="InterPro" id="IPR029058">
    <property type="entry name" value="AB_hydrolase_fold"/>
</dbReference>
<dbReference type="Pfam" id="PF00135">
    <property type="entry name" value="COesterase"/>
    <property type="match status" value="1"/>
</dbReference>
<evidence type="ECO:0000313" key="6">
    <source>
        <dbReference type="Proteomes" id="UP000317624"/>
    </source>
</evidence>
<evidence type="ECO:0000259" key="4">
    <source>
        <dbReference type="Pfam" id="PF00135"/>
    </source>
</evidence>
<evidence type="ECO:0000313" key="5">
    <source>
        <dbReference type="EMBL" id="TVT42675.1"/>
    </source>
</evidence>
<evidence type="ECO:0000256" key="1">
    <source>
        <dbReference type="ARBA" id="ARBA00005964"/>
    </source>
</evidence>
<keyword evidence="2 3" id="KW-0378">Hydrolase</keyword>
<dbReference type="InterPro" id="IPR002018">
    <property type="entry name" value="CarbesteraseB"/>
</dbReference>
<dbReference type="RefSeq" id="WP_144843032.1">
    <property type="nucleotide sequence ID" value="NZ_VMRJ01000001.1"/>
</dbReference>
<dbReference type="PROSITE" id="PS00122">
    <property type="entry name" value="CARBOXYLESTERASE_B_1"/>
    <property type="match status" value="1"/>
</dbReference>
<dbReference type="OrthoDB" id="3199405at2"/>
<proteinExistence type="inferred from homology"/>
<accession>A0A558C1L1</accession>
<sequence length="487" mass="52671">MSLTIETKYGPVRGLQEGPVRVWRGLPYAQAPVGEGRFRAPQPPQPWTKVREATAFGAVAPQLSVGLESRFNVRPDAAPPPAQSEDCLFLNVWSPTTPGKYPVMVWVHGGSFVTGSGSMPLYDGARFAAQGEVVVVTLNYRLGALGFLHLADIGPAFDNNLGLLDQIAALRWVQQNIAAFGGDPSRVTVFGESAGAMSIAALLGMPAAEGLFQAAILQSGAVRLQQPAQAKLVAQGMLRELGVSDPAALRTLPVEALLQAAQRLLRTFQGGLPFQPVLDVAALPMHPLEALATGARRFLPLLIGTNRDEGNLFVPPDATGQHLERLLTPYMAPEQALAIARQYPASRQGQAELITDTVFWLSSLQLAERQLSHAPVWMYRFDWQVPSGQPIPGAFHALELGFVWNALDMPAAQIFLSNAPAPQSLADAMHRAWLAFAHHHDPNGPGLLPWPRYELPARATLIFATESHVEENPQQARRKLWAGTALG</sequence>
<dbReference type="Proteomes" id="UP000317624">
    <property type="component" value="Unassembled WGS sequence"/>
</dbReference>
<name>A0A558C1L1_9BACT</name>
<protein>
    <recommendedName>
        <fullName evidence="3">Carboxylic ester hydrolase</fullName>
        <ecNumber evidence="3">3.1.1.-</ecNumber>
    </recommendedName>
</protein>
<gene>
    <name evidence="5" type="ORF">FNT36_00865</name>
</gene>
<dbReference type="SUPFAM" id="SSF53474">
    <property type="entry name" value="alpha/beta-Hydrolases"/>
    <property type="match status" value="1"/>
</dbReference>
<comment type="similarity">
    <text evidence="1 3">Belongs to the type-B carboxylesterase/lipase family.</text>
</comment>
<comment type="caution">
    <text evidence="5">The sequence shown here is derived from an EMBL/GenBank/DDBJ whole genome shotgun (WGS) entry which is preliminary data.</text>
</comment>
<keyword evidence="6" id="KW-1185">Reference proteome</keyword>
<dbReference type="PROSITE" id="PS00941">
    <property type="entry name" value="CARBOXYLESTERASE_B_2"/>
    <property type="match status" value="1"/>
</dbReference>
<dbReference type="Gene3D" id="3.40.50.1820">
    <property type="entry name" value="alpha/beta hydrolase"/>
    <property type="match status" value="1"/>
</dbReference>
<evidence type="ECO:0000256" key="3">
    <source>
        <dbReference type="RuleBase" id="RU361235"/>
    </source>
</evidence>